<evidence type="ECO:0000313" key="6">
    <source>
        <dbReference type="Proteomes" id="UP000308489"/>
    </source>
</evidence>
<dbReference type="InterPro" id="IPR027417">
    <property type="entry name" value="P-loop_NTPase"/>
</dbReference>
<dbReference type="Proteomes" id="UP000308489">
    <property type="component" value="Chromosome 1"/>
</dbReference>
<reference evidence="5 6" key="1">
    <citation type="submission" date="2019-05" db="EMBL/GenBank/DDBJ databases">
        <authorList>
            <consortium name="Pathogen Informatics"/>
        </authorList>
    </citation>
    <scope>NUCLEOTIDE SEQUENCE [LARGE SCALE GENOMIC DNA]</scope>
    <source>
        <strain evidence="5 6">NCTC503</strain>
    </source>
</reference>
<evidence type="ECO:0000313" key="5">
    <source>
        <dbReference type="EMBL" id="VTQ82109.1"/>
    </source>
</evidence>
<dbReference type="InterPro" id="IPR003593">
    <property type="entry name" value="AAA+_ATPase"/>
</dbReference>
<dbReference type="KEGG" id="hhw:NCTC503_00122"/>
<organism evidence="5 6">
    <name type="scientific">Hathewaya histolytica</name>
    <name type="common">Clostridium histolyticum</name>
    <dbReference type="NCBI Taxonomy" id="1498"/>
    <lineage>
        <taxon>Bacteria</taxon>
        <taxon>Bacillati</taxon>
        <taxon>Bacillota</taxon>
        <taxon>Clostridia</taxon>
        <taxon>Eubacteriales</taxon>
        <taxon>Clostridiaceae</taxon>
        <taxon>Hathewaya</taxon>
    </lineage>
</organism>
<dbReference type="Pfam" id="PF00005">
    <property type="entry name" value="ABC_tran"/>
    <property type="match status" value="1"/>
</dbReference>
<dbReference type="InterPro" id="IPR017871">
    <property type="entry name" value="ABC_transporter-like_CS"/>
</dbReference>
<dbReference type="AlphaFoldDB" id="A0A4U9QUV7"/>
<dbReference type="OrthoDB" id="9802264at2"/>
<dbReference type="FunFam" id="3.40.50.300:FF:000042">
    <property type="entry name" value="Maltose/maltodextrin ABC transporter, ATP-binding protein"/>
    <property type="match status" value="1"/>
</dbReference>
<feature type="domain" description="ABC transporter" evidence="4">
    <location>
        <begin position="3"/>
        <end position="233"/>
    </location>
</feature>
<evidence type="ECO:0000259" key="4">
    <source>
        <dbReference type="PROSITE" id="PS50893"/>
    </source>
</evidence>
<dbReference type="RefSeq" id="WP_138208967.1">
    <property type="nucleotide sequence ID" value="NZ_CBCRUQ010000011.1"/>
</dbReference>
<dbReference type="GO" id="GO:0055052">
    <property type="term" value="C:ATP-binding cassette (ABC) transporter complex, substrate-binding subunit-containing"/>
    <property type="evidence" value="ECO:0007669"/>
    <property type="project" value="TreeGrafter"/>
</dbReference>
<dbReference type="SMART" id="SM00382">
    <property type="entry name" value="AAA"/>
    <property type="match status" value="1"/>
</dbReference>
<dbReference type="InterPro" id="IPR012340">
    <property type="entry name" value="NA-bd_OB-fold"/>
</dbReference>
<dbReference type="PROSITE" id="PS50893">
    <property type="entry name" value="ABC_TRANSPORTER_2"/>
    <property type="match status" value="1"/>
</dbReference>
<dbReference type="InterPro" id="IPR013611">
    <property type="entry name" value="Transp-assoc_OB_typ2"/>
</dbReference>
<keyword evidence="2" id="KW-0547">Nucleotide-binding</keyword>
<name>A0A4U9QUV7_HATHI</name>
<dbReference type="GO" id="GO:0016887">
    <property type="term" value="F:ATP hydrolysis activity"/>
    <property type="evidence" value="ECO:0007669"/>
    <property type="project" value="InterPro"/>
</dbReference>
<dbReference type="Gene3D" id="3.40.50.300">
    <property type="entry name" value="P-loop containing nucleotide triphosphate hydrolases"/>
    <property type="match status" value="1"/>
</dbReference>
<dbReference type="Gene3D" id="2.40.50.140">
    <property type="entry name" value="Nucleic acid-binding proteins"/>
    <property type="match status" value="1"/>
</dbReference>
<accession>A0A4U9QUV7</accession>
<dbReference type="EMBL" id="LR590481">
    <property type="protein sequence ID" value="VTQ82109.1"/>
    <property type="molecule type" value="Genomic_DNA"/>
</dbReference>
<evidence type="ECO:0000256" key="3">
    <source>
        <dbReference type="ARBA" id="ARBA00022840"/>
    </source>
</evidence>
<dbReference type="InterPro" id="IPR047641">
    <property type="entry name" value="ABC_transpr_MalK/UgpC-like"/>
</dbReference>
<dbReference type="SUPFAM" id="SSF50331">
    <property type="entry name" value="MOP-like"/>
    <property type="match status" value="1"/>
</dbReference>
<dbReference type="GO" id="GO:0140359">
    <property type="term" value="F:ABC-type transporter activity"/>
    <property type="evidence" value="ECO:0007669"/>
    <property type="project" value="UniProtKB-ARBA"/>
</dbReference>
<dbReference type="SUPFAM" id="SSF52540">
    <property type="entry name" value="P-loop containing nucleoside triphosphate hydrolases"/>
    <property type="match status" value="1"/>
</dbReference>
<keyword evidence="5" id="KW-0378">Hydrolase</keyword>
<dbReference type="InterPro" id="IPR008995">
    <property type="entry name" value="Mo/tungstate-bd_C_term_dom"/>
</dbReference>
<evidence type="ECO:0000256" key="1">
    <source>
        <dbReference type="ARBA" id="ARBA00022448"/>
    </source>
</evidence>
<proteinExistence type="predicted"/>
<protein>
    <submittedName>
        <fullName evidence="5">ABC transporter ATP-binding protein</fullName>
        <ecNumber evidence="5">3.6.3.19</ecNumber>
    </submittedName>
</protein>
<sequence>MRVRVEGLTKRYTNINAVDNLSLDIKDGEFVSILGPSGCGKSTLLYMLTGIIEPTEGDIYFDHNRINDVLVEKRNIGLVFQNYSLYPHLTVRDNLMFPLRMNKVDKSLAMEKVNEISKILRIKDLLNRKPKELSGGQQQRVAIGRAIIKSPSLLLMDEPFSNLDEALRIEMREEIKNIQARFKITTLFVTHDQEEALSISDRVLLMDKGKLVQYSTARELYEYPNSVYTASFIGRPKINMVPMDNIHNMSIDLNEVNKNQDFVFIGIRPEDVSIGYEGVKTTSKIIRRISRDKFDEVQCESGSIKGIIKSILPLGKDTYISLKIDDQDLRAIVTGHCNFAVGEEVHINFNRIYVFKE</sequence>
<dbReference type="Pfam" id="PF08402">
    <property type="entry name" value="TOBE_2"/>
    <property type="match status" value="1"/>
</dbReference>
<dbReference type="EC" id="3.6.3.19" evidence="5"/>
<dbReference type="InterPro" id="IPR003439">
    <property type="entry name" value="ABC_transporter-like_ATP-bd"/>
</dbReference>
<gene>
    <name evidence="5" type="primary">malK</name>
    <name evidence="5" type="ORF">NCTC503_00122</name>
</gene>
<evidence type="ECO:0000256" key="2">
    <source>
        <dbReference type="ARBA" id="ARBA00022741"/>
    </source>
</evidence>
<keyword evidence="3 5" id="KW-0067">ATP-binding</keyword>
<dbReference type="PROSITE" id="PS00211">
    <property type="entry name" value="ABC_TRANSPORTER_1"/>
    <property type="match status" value="1"/>
</dbReference>
<dbReference type="GO" id="GO:0005524">
    <property type="term" value="F:ATP binding"/>
    <property type="evidence" value="ECO:0007669"/>
    <property type="project" value="UniProtKB-KW"/>
</dbReference>
<dbReference type="PANTHER" id="PTHR43875">
    <property type="entry name" value="MALTODEXTRIN IMPORT ATP-BINDING PROTEIN MSMX"/>
    <property type="match status" value="1"/>
</dbReference>
<dbReference type="PANTHER" id="PTHR43875:SF1">
    <property type="entry name" value="OSMOPROTECTIVE COMPOUNDS UPTAKE ATP-BINDING PROTEIN GGTA"/>
    <property type="match status" value="1"/>
</dbReference>
<keyword evidence="6" id="KW-1185">Reference proteome</keyword>
<keyword evidence="1" id="KW-0813">Transport</keyword>